<dbReference type="PANTHER" id="PTHR12810:SF0">
    <property type="entry name" value="SMALL RIBOSOMAL SUBUNIT PROTEIN MS29"/>
    <property type="match status" value="1"/>
</dbReference>
<keyword evidence="6" id="KW-0687">Ribonucleoprotein</keyword>
<reference evidence="8 9" key="1">
    <citation type="submission" date="2023-08" db="EMBL/GenBank/DDBJ databases">
        <title>Black Yeasts Isolated from many extreme environments.</title>
        <authorList>
            <person name="Coleine C."/>
            <person name="Stajich J.E."/>
            <person name="Selbmann L."/>
        </authorList>
    </citation>
    <scope>NUCLEOTIDE SEQUENCE [LARGE SCALE GENOMIC DNA]</scope>
    <source>
        <strain evidence="8 9">CCFEE 5910</strain>
    </source>
</reference>
<comment type="similarity">
    <text evidence="2">Belongs to the mitochondrion-specific ribosomal protein mS29 family.</text>
</comment>
<keyword evidence="9" id="KW-1185">Reference proteome</keyword>
<keyword evidence="3" id="KW-0809">Transit peptide</keyword>
<evidence type="ECO:0000256" key="4">
    <source>
        <dbReference type="ARBA" id="ARBA00022980"/>
    </source>
</evidence>
<protein>
    <recommendedName>
        <fullName evidence="7">Small ribosomal subunit protein mS29</fullName>
    </recommendedName>
</protein>
<comment type="caution">
    <text evidence="8">The sequence shown here is derived from an EMBL/GenBank/DDBJ whole genome shotgun (WGS) entry which is preliminary data.</text>
</comment>
<keyword evidence="5" id="KW-0496">Mitochondrion</keyword>
<name>A0AAN7Y4X7_9EURO</name>
<evidence type="ECO:0000256" key="1">
    <source>
        <dbReference type="ARBA" id="ARBA00004173"/>
    </source>
</evidence>
<organism evidence="8 9">
    <name type="scientific">Lithohypha guttulata</name>
    <dbReference type="NCBI Taxonomy" id="1690604"/>
    <lineage>
        <taxon>Eukaryota</taxon>
        <taxon>Fungi</taxon>
        <taxon>Dikarya</taxon>
        <taxon>Ascomycota</taxon>
        <taxon>Pezizomycotina</taxon>
        <taxon>Eurotiomycetes</taxon>
        <taxon>Chaetothyriomycetidae</taxon>
        <taxon>Chaetothyriales</taxon>
        <taxon>Trichomeriaceae</taxon>
        <taxon>Lithohypha</taxon>
    </lineage>
</organism>
<dbReference type="AlphaFoldDB" id="A0AAN7Y4X7"/>
<dbReference type="GO" id="GO:0003735">
    <property type="term" value="F:structural constituent of ribosome"/>
    <property type="evidence" value="ECO:0007669"/>
    <property type="project" value="TreeGrafter"/>
</dbReference>
<accession>A0AAN7Y4X7</accession>
<evidence type="ECO:0000256" key="5">
    <source>
        <dbReference type="ARBA" id="ARBA00023128"/>
    </source>
</evidence>
<gene>
    <name evidence="8" type="ORF">LTR05_006624</name>
</gene>
<evidence type="ECO:0000256" key="7">
    <source>
        <dbReference type="ARBA" id="ARBA00035140"/>
    </source>
</evidence>
<dbReference type="Proteomes" id="UP001309876">
    <property type="component" value="Unassembled WGS sequence"/>
</dbReference>
<comment type="subcellular location">
    <subcellularLocation>
        <location evidence="1">Mitochondrion</location>
    </subcellularLocation>
</comment>
<evidence type="ECO:0000313" key="9">
    <source>
        <dbReference type="Proteomes" id="UP001309876"/>
    </source>
</evidence>
<keyword evidence="4" id="KW-0689">Ribosomal protein</keyword>
<evidence type="ECO:0000256" key="3">
    <source>
        <dbReference type="ARBA" id="ARBA00022946"/>
    </source>
</evidence>
<evidence type="ECO:0000256" key="2">
    <source>
        <dbReference type="ARBA" id="ARBA00009863"/>
    </source>
</evidence>
<sequence length="392" mass="43947">MSDSGRIGQVLALDGPLLDQLREAKAFKTTQNWNLFRTPSTLFRQETAELGYDIEDVNDQKTTLKRLIVGEKMSGKSVHLLQAMSMAYLNKWMVINVPDCQEYVLNQSAYAPLRKKNEADEQVYVQPQLTSDLLTRFAYSNSNLLSKLTPIHNHSDLPKGRNVKTLHDLAMIGAQESSMATRIWDAVWKELTTKSQDGKTARPPILIAIDGINFWMGMTKYHSADYKPIHAHQFKLIKQLLTQVFNTTPNSLPNGGIVLACTTKSNHPSYPSFDLLVNQIRALNQGTQRLDPGFPLWDPYLKEADQRVYDLLNTARNTQLVELKGLSKPESKGLLEYFALSGMLREAVTDNTVAEKWTLSGGGVVGEMCKLGARARTSMFATGPREGVRMRA</sequence>
<dbReference type="GO" id="GO:0005763">
    <property type="term" value="C:mitochondrial small ribosomal subunit"/>
    <property type="evidence" value="ECO:0007669"/>
    <property type="project" value="TreeGrafter"/>
</dbReference>
<evidence type="ECO:0000313" key="8">
    <source>
        <dbReference type="EMBL" id="KAK5082744.1"/>
    </source>
</evidence>
<dbReference type="Pfam" id="PF10236">
    <property type="entry name" value="DAP3"/>
    <property type="match status" value="1"/>
</dbReference>
<evidence type="ECO:0000256" key="6">
    <source>
        <dbReference type="ARBA" id="ARBA00023274"/>
    </source>
</evidence>
<proteinExistence type="inferred from homology"/>
<dbReference type="InterPro" id="IPR019368">
    <property type="entry name" value="Ribosomal_mS29"/>
</dbReference>
<dbReference type="EMBL" id="JAVRRJ010000007">
    <property type="protein sequence ID" value="KAK5082744.1"/>
    <property type="molecule type" value="Genomic_DNA"/>
</dbReference>
<dbReference type="PANTHER" id="PTHR12810">
    <property type="entry name" value="MITOCHONDRIAL 28S RIBOSOMAL PROTEIN S29"/>
    <property type="match status" value="1"/>
</dbReference>